<gene>
    <name evidence="3" type="ORF">ETU37_16480</name>
</gene>
<protein>
    <submittedName>
        <fullName evidence="3">Zf-CGNR multi-domain protein</fullName>
    </submittedName>
</protein>
<evidence type="ECO:0000259" key="2">
    <source>
        <dbReference type="Pfam" id="PF11706"/>
    </source>
</evidence>
<evidence type="ECO:0000313" key="3">
    <source>
        <dbReference type="EMBL" id="RYU10837.1"/>
    </source>
</evidence>
<comment type="caution">
    <text evidence="3">The sequence shown here is derived from an EMBL/GenBank/DDBJ whole genome shotgun (WGS) entry which is preliminary data.</text>
</comment>
<organism evidence="3 4">
    <name type="scientific">Nocardioides iriomotensis</name>
    <dbReference type="NCBI Taxonomy" id="715784"/>
    <lineage>
        <taxon>Bacteria</taxon>
        <taxon>Bacillati</taxon>
        <taxon>Actinomycetota</taxon>
        <taxon>Actinomycetes</taxon>
        <taxon>Propionibacteriales</taxon>
        <taxon>Nocardioidaceae</taxon>
        <taxon>Nocardioides</taxon>
    </lineage>
</organism>
<dbReference type="EMBL" id="SDPU01000028">
    <property type="protein sequence ID" value="RYU10837.1"/>
    <property type="molecule type" value="Genomic_DNA"/>
</dbReference>
<reference evidence="3 4" key="1">
    <citation type="submission" date="2019-01" db="EMBL/GenBank/DDBJ databases">
        <title>Nocardioides guangzhouensis sp. nov., an actinobacterium isolated from soil.</title>
        <authorList>
            <person name="Fu Y."/>
            <person name="Cai Y."/>
            <person name="Lin Z."/>
            <person name="Chen P."/>
        </authorList>
    </citation>
    <scope>NUCLEOTIDE SEQUENCE [LARGE SCALE GENOMIC DNA]</scope>
    <source>
        <strain evidence="3 4">NBRC 105384</strain>
    </source>
</reference>
<dbReference type="Proteomes" id="UP000291189">
    <property type="component" value="Unassembled WGS sequence"/>
</dbReference>
<dbReference type="SUPFAM" id="SSF160904">
    <property type="entry name" value="Jann2411-like"/>
    <property type="match status" value="1"/>
</dbReference>
<feature type="region of interest" description="Disordered" evidence="1">
    <location>
        <begin position="179"/>
        <end position="202"/>
    </location>
</feature>
<keyword evidence="4" id="KW-1185">Reference proteome</keyword>
<dbReference type="OrthoDB" id="123307at2"/>
<evidence type="ECO:0000313" key="4">
    <source>
        <dbReference type="Proteomes" id="UP000291189"/>
    </source>
</evidence>
<sequence>MIAQPATGQWFVSSEGTRWWFDSGAISLDFAYTGSMSDNPAWERWQAPGDAAAWFEERYGVRVRVTAADLVRVKELRDAVARLAFDRLRRRPLDARAVAVVDRWAREPDVPPQLGREPRATLDRLLATLARDAVGWLRDHGDRVRECAAGDCAVVYLDTSRSGNRTWCSMQRCGNRHKVRRQRARTRAAAPARHENEKGTDR</sequence>
<dbReference type="InterPro" id="IPR021005">
    <property type="entry name" value="Znf_CGNR"/>
</dbReference>
<evidence type="ECO:0000256" key="1">
    <source>
        <dbReference type="SAM" id="MobiDB-lite"/>
    </source>
</evidence>
<dbReference type="Gene3D" id="1.10.3300.10">
    <property type="entry name" value="Jann2411-like domain"/>
    <property type="match status" value="1"/>
</dbReference>
<accession>A0A4Q5IXD0</accession>
<dbReference type="AlphaFoldDB" id="A0A4Q5IXD0"/>
<feature type="domain" description="Zinc finger CGNR" evidence="2">
    <location>
        <begin position="143"/>
        <end position="185"/>
    </location>
</feature>
<feature type="compositionally biased region" description="Basic and acidic residues" evidence="1">
    <location>
        <begin position="192"/>
        <end position="202"/>
    </location>
</feature>
<dbReference type="InterPro" id="IPR010852">
    <property type="entry name" value="ABATE"/>
</dbReference>
<dbReference type="PANTHER" id="PTHR35525">
    <property type="entry name" value="BLL6575 PROTEIN"/>
    <property type="match status" value="1"/>
</dbReference>
<dbReference type="Pfam" id="PF11706">
    <property type="entry name" value="zf-CGNR"/>
    <property type="match status" value="1"/>
</dbReference>
<dbReference type="Pfam" id="PF07336">
    <property type="entry name" value="ABATE"/>
    <property type="match status" value="1"/>
</dbReference>
<dbReference type="PANTHER" id="PTHR35525:SF3">
    <property type="entry name" value="BLL6575 PROTEIN"/>
    <property type="match status" value="1"/>
</dbReference>
<dbReference type="RefSeq" id="WP_129988428.1">
    <property type="nucleotide sequence ID" value="NZ_SDPU01000028.1"/>
</dbReference>
<name>A0A4Q5IXD0_9ACTN</name>
<proteinExistence type="predicted"/>
<dbReference type="InterPro" id="IPR023286">
    <property type="entry name" value="ABATE_dom_sf"/>
</dbReference>